<reference evidence="7" key="1">
    <citation type="submission" date="2021-01" db="EMBL/GenBank/DDBJ databases">
        <authorList>
            <person name="Corre E."/>
            <person name="Pelletier E."/>
            <person name="Niang G."/>
            <person name="Scheremetjew M."/>
            <person name="Finn R."/>
            <person name="Kale V."/>
            <person name="Holt S."/>
            <person name="Cochrane G."/>
            <person name="Meng A."/>
            <person name="Brown T."/>
            <person name="Cohen L."/>
        </authorList>
    </citation>
    <scope>NUCLEOTIDE SEQUENCE</scope>
</reference>
<evidence type="ECO:0000256" key="3">
    <source>
        <dbReference type="ARBA" id="ARBA00023295"/>
    </source>
</evidence>
<evidence type="ECO:0000256" key="5">
    <source>
        <dbReference type="SAM" id="MobiDB-lite"/>
    </source>
</evidence>
<feature type="domain" description="Glycoside hydrolase family 5" evidence="6">
    <location>
        <begin position="214"/>
        <end position="517"/>
    </location>
</feature>
<protein>
    <recommendedName>
        <fullName evidence="6">Glycoside hydrolase family 5 domain-containing protein</fullName>
    </recommendedName>
</protein>
<dbReference type="GO" id="GO:0000272">
    <property type="term" value="P:polysaccharide catabolic process"/>
    <property type="evidence" value="ECO:0007669"/>
    <property type="project" value="InterPro"/>
</dbReference>
<keyword evidence="2 4" id="KW-0378">Hydrolase</keyword>
<dbReference type="InterPro" id="IPR001547">
    <property type="entry name" value="Glyco_hydro_5"/>
</dbReference>
<evidence type="ECO:0000256" key="4">
    <source>
        <dbReference type="RuleBase" id="RU361153"/>
    </source>
</evidence>
<dbReference type="GO" id="GO:0004553">
    <property type="term" value="F:hydrolase activity, hydrolyzing O-glycosyl compounds"/>
    <property type="evidence" value="ECO:0007669"/>
    <property type="project" value="InterPro"/>
</dbReference>
<evidence type="ECO:0000256" key="2">
    <source>
        <dbReference type="ARBA" id="ARBA00022801"/>
    </source>
</evidence>
<dbReference type="AlphaFoldDB" id="A0A7S1AJ74"/>
<dbReference type="PANTHER" id="PTHR31308:SF3">
    <property type="entry name" value="ENDOGLYCOCERAMIDASE"/>
    <property type="match status" value="1"/>
</dbReference>
<dbReference type="Pfam" id="PF00150">
    <property type="entry name" value="Cellulase"/>
    <property type="match status" value="1"/>
</dbReference>
<sequence length="565" mass="59412">MLKVLALSSVSSVASQYCSTNVNASSASLVNVSYEVGQIQEFCSLRRIWDRCHADVDALTADLAQAATFLNAALTQCSDSVCTSAAQTFSSSISSITTRANNVGTACGTHLLSCEADVAALSWNSLVADGIAAVSACAATPTPAPGPPAPPAPTPPSTTRDILVSGRNFVDGSTGATVVLTGTNVVMKGAPWIPAVNGTSRCGHTGDASCKTFNAADAQHLRDEGYTMIRLAVPWAGGQPVKEEGLDPDFKARLEAVLDLCHQFNLAVLLDVHQDAVGTALCGEGVPMWVSQLAVPKQIGLPIAPLQTTPSGCGVTALAAWAEYKGDPEYNIKNGCCRQVNQDTWGQLGTTLMAQDTMSYLFSDAGRALYANYVGLLAAVASRYPAAFGIELMNEPPTVSAARGPLYTLWKACYDEVRLVSDNLAVSVQDPQEFSLHLGTLNLADDLLEWLKSGDHLFYAFHYYGNPSTPAAAVANALSTGADWNMPVFLTEFGGYGTGCTTASAAVSSGVGFAYWHYDNYCWPQPNGGALPSGERWGACITGWGAGNGDWSCGLREARTEEIVV</sequence>
<proteinExistence type="inferred from homology"/>
<evidence type="ECO:0000256" key="1">
    <source>
        <dbReference type="ARBA" id="ARBA00005641"/>
    </source>
</evidence>
<feature type="region of interest" description="Disordered" evidence="5">
    <location>
        <begin position="139"/>
        <end position="159"/>
    </location>
</feature>
<dbReference type="InterPro" id="IPR017853">
    <property type="entry name" value="GH"/>
</dbReference>
<organism evidence="7">
    <name type="scientific">Noctiluca scintillans</name>
    <name type="common">Sea sparkle</name>
    <name type="synonym">Red tide dinoflagellate</name>
    <dbReference type="NCBI Taxonomy" id="2966"/>
    <lineage>
        <taxon>Eukaryota</taxon>
        <taxon>Sar</taxon>
        <taxon>Alveolata</taxon>
        <taxon>Dinophyceae</taxon>
        <taxon>Noctilucales</taxon>
        <taxon>Noctilucaceae</taxon>
        <taxon>Noctiluca</taxon>
    </lineage>
</organism>
<feature type="compositionally biased region" description="Pro residues" evidence="5">
    <location>
        <begin position="142"/>
        <end position="156"/>
    </location>
</feature>
<dbReference type="Gene3D" id="3.20.20.80">
    <property type="entry name" value="Glycosidases"/>
    <property type="match status" value="1"/>
</dbReference>
<name>A0A7S1AJ74_NOCSC</name>
<keyword evidence="3 4" id="KW-0326">Glycosidase</keyword>
<accession>A0A7S1AJ74</accession>
<comment type="similarity">
    <text evidence="1 4">Belongs to the glycosyl hydrolase 5 (cellulase A) family.</text>
</comment>
<evidence type="ECO:0000313" key="7">
    <source>
        <dbReference type="EMBL" id="CAD8855954.1"/>
    </source>
</evidence>
<dbReference type="PANTHER" id="PTHR31308">
    <property type="match status" value="1"/>
</dbReference>
<evidence type="ECO:0000259" key="6">
    <source>
        <dbReference type="Pfam" id="PF00150"/>
    </source>
</evidence>
<dbReference type="EMBL" id="HBFQ01042792">
    <property type="protein sequence ID" value="CAD8855954.1"/>
    <property type="molecule type" value="Transcribed_RNA"/>
</dbReference>
<dbReference type="SUPFAM" id="SSF51445">
    <property type="entry name" value="(Trans)glycosidases"/>
    <property type="match status" value="1"/>
</dbReference>
<dbReference type="InterPro" id="IPR052066">
    <property type="entry name" value="Glycosphingolipid_Hydrolases"/>
</dbReference>
<gene>
    <name evidence="7" type="ORF">NSCI0253_LOCUS30306</name>
</gene>